<evidence type="ECO:0000313" key="1">
    <source>
        <dbReference type="EMBL" id="SUV29349.1"/>
    </source>
</evidence>
<name>A0A380YKH9_9BACE</name>
<gene>
    <name evidence="1" type="ORF">NCTC11155_01332</name>
</gene>
<dbReference type="EMBL" id="UFSX01000001">
    <property type="protein sequence ID" value="SUV29349.1"/>
    <property type="molecule type" value="Genomic_DNA"/>
</dbReference>
<accession>A0A380YKH9</accession>
<organism evidence="1 2">
    <name type="scientific">Bacteroides eggerthii</name>
    <dbReference type="NCBI Taxonomy" id="28111"/>
    <lineage>
        <taxon>Bacteria</taxon>
        <taxon>Pseudomonadati</taxon>
        <taxon>Bacteroidota</taxon>
        <taxon>Bacteroidia</taxon>
        <taxon>Bacteroidales</taxon>
        <taxon>Bacteroidaceae</taxon>
        <taxon>Bacteroides</taxon>
    </lineage>
</organism>
<proteinExistence type="predicted"/>
<dbReference type="AlphaFoldDB" id="A0A380YKH9"/>
<dbReference type="Proteomes" id="UP000254424">
    <property type="component" value="Unassembled WGS sequence"/>
</dbReference>
<reference evidence="1 2" key="1">
    <citation type="submission" date="2018-06" db="EMBL/GenBank/DDBJ databases">
        <authorList>
            <consortium name="Pathogen Informatics"/>
            <person name="Doyle S."/>
        </authorList>
    </citation>
    <scope>NUCLEOTIDE SEQUENCE [LARGE SCALE GENOMIC DNA]</scope>
    <source>
        <strain evidence="1 2">NCTC11155</strain>
    </source>
</reference>
<sequence length="34" mass="4042">MQNAISTLQYLIFQFIERNPEKIPIFATEFIILV</sequence>
<protein>
    <submittedName>
        <fullName evidence="1">Uncharacterized protein</fullName>
    </submittedName>
</protein>
<evidence type="ECO:0000313" key="2">
    <source>
        <dbReference type="Proteomes" id="UP000254424"/>
    </source>
</evidence>